<organism evidence="1 2">
    <name type="scientific">Arthrobacter alpinus</name>
    <dbReference type="NCBI Taxonomy" id="656366"/>
    <lineage>
        <taxon>Bacteria</taxon>
        <taxon>Bacillati</taxon>
        <taxon>Actinomycetota</taxon>
        <taxon>Actinomycetes</taxon>
        <taxon>Micrococcales</taxon>
        <taxon>Micrococcaceae</taxon>
        <taxon>Arthrobacter</taxon>
    </lineage>
</organism>
<dbReference type="RefSeq" id="WP_062006185.1">
    <property type="nucleotide sequence ID" value="NZ_CP012677.1"/>
</dbReference>
<dbReference type="KEGG" id="aaq:AOC05_05015"/>
<protein>
    <submittedName>
        <fullName evidence="1">Uncharacterized protein</fullName>
    </submittedName>
</protein>
<dbReference type="AlphaFoldDB" id="A0A0M4RMV3"/>
<dbReference type="Proteomes" id="UP000062833">
    <property type="component" value="Chromosome"/>
</dbReference>
<evidence type="ECO:0000313" key="1">
    <source>
        <dbReference type="EMBL" id="ALE91833.1"/>
    </source>
</evidence>
<evidence type="ECO:0000313" key="2">
    <source>
        <dbReference type="Proteomes" id="UP000062833"/>
    </source>
</evidence>
<reference evidence="2" key="1">
    <citation type="submission" date="2015-09" db="EMBL/GenBank/DDBJ databases">
        <title>Complete genome of Arthrobacter alpinus strain R3.8.</title>
        <authorList>
            <person name="See-Too W.S."/>
            <person name="Chan K.G."/>
        </authorList>
    </citation>
    <scope>NUCLEOTIDE SEQUENCE [LARGE SCALE GENOMIC DNA]</scope>
    <source>
        <strain evidence="2">R3.8</strain>
    </source>
</reference>
<proteinExistence type="predicted"/>
<keyword evidence="2" id="KW-1185">Reference proteome</keyword>
<dbReference type="EMBL" id="CP012677">
    <property type="protein sequence ID" value="ALE91833.1"/>
    <property type="molecule type" value="Genomic_DNA"/>
</dbReference>
<sequence length="159" mass="17921">MDHYWCDCCDKPFKTLMLGEIEDPSKMRFASMSTLSNALSIGVQSNLPMWASFSPEEAKEWAFDCQYIEGVDWLNIAALANDFWGDAENSSRAWSQEELTKHLRGLGGRLLNGKETELFVSIFSEPIELQANGGFLNGRHRAHAMRISGVDKVPVLYVE</sequence>
<accession>A0A0M4RMV3</accession>
<dbReference type="PATRIC" id="fig|656366.3.peg.1079"/>
<gene>
    <name evidence="1" type="ORF">AOC05_05015</name>
</gene>
<name>A0A0M4RMV3_9MICC</name>